<dbReference type="CDD" id="cd00211">
    <property type="entry name" value="PTS_IIA_fru"/>
    <property type="match status" value="1"/>
</dbReference>
<dbReference type="AlphaFoldDB" id="A0A9X0QXV6"/>
<dbReference type="PROSITE" id="PS51094">
    <property type="entry name" value="PTS_EIIA_TYPE_2"/>
    <property type="match status" value="1"/>
</dbReference>
<dbReference type="Pfam" id="PF00359">
    <property type="entry name" value="PTS_EIIA_2"/>
    <property type="match status" value="1"/>
</dbReference>
<dbReference type="PANTHER" id="PTHR47738">
    <property type="entry name" value="PTS SYSTEM FRUCTOSE-LIKE EIIA COMPONENT-RELATED"/>
    <property type="match status" value="1"/>
</dbReference>
<keyword evidence="2" id="KW-0813">Transport</keyword>
<evidence type="ECO:0000313" key="2">
    <source>
        <dbReference type="EMBL" id="MBC4015991.1"/>
    </source>
</evidence>
<sequence>MRITDLLAAEDVVLDLNAGNKRSLLKILAAQGASRLGRTEAEVHAALLAREQLGSTALGRGVALPHTRLDGDSRPALLFARLHRPIDFEARDDEPVDLVFTLLWPEASPEGFLPALAELCRALRNPQVLQRLRQARDAETVVTLLQQGTAPGTP</sequence>
<proteinExistence type="predicted"/>
<accession>A0A9X0QXV6</accession>
<comment type="caution">
    <text evidence="2">The sequence shown here is derived from an EMBL/GenBank/DDBJ whole genome shotgun (WGS) entry which is preliminary data.</text>
</comment>
<evidence type="ECO:0000259" key="1">
    <source>
        <dbReference type="PROSITE" id="PS51094"/>
    </source>
</evidence>
<dbReference type="Gene3D" id="3.40.930.10">
    <property type="entry name" value="Mannitol-specific EII, Chain A"/>
    <property type="match status" value="1"/>
</dbReference>
<dbReference type="RefSeq" id="WP_186770761.1">
    <property type="nucleotide sequence ID" value="NZ_JACOMF010000011.1"/>
</dbReference>
<dbReference type="SUPFAM" id="SSF55804">
    <property type="entry name" value="Phoshotransferase/anion transport protein"/>
    <property type="match status" value="1"/>
</dbReference>
<dbReference type="PANTHER" id="PTHR47738:SF1">
    <property type="entry name" value="NITROGEN REGULATORY PROTEIN"/>
    <property type="match status" value="1"/>
</dbReference>
<evidence type="ECO:0000313" key="3">
    <source>
        <dbReference type="Proteomes" id="UP000600101"/>
    </source>
</evidence>
<dbReference type="InterPro" id="IPR002178">
    <property type="entry name" value="PTS_EIIA_type-2_dom"/>
</dbReference>
<reference evidence="2" key="1">
    <citation type="submission" date="2020-08" db="EMBL/GenBank/DDBJ databases">
        <authorList>
            <person name="Hu Y."/>
            <person name="Nguyen S.V."/>
            <person name="Li F."/>
            <person name="Fanning S."/>
        </authorList>
    </citation>
    <scope>NUCLEOTIDE SEQUENCE</scope>
    <source>
        <strain evidence="2">SYSU D8009</strain>
    </source>
</reference>
<protein>
    <submittedName>
        <fullName evidence="2">PTS sugar transporter subunit IIA</fullName>
    </submittedName>
</protein>
<name>A0A9X0QXV6_9PROT</name>
<dbReference type="InterPro" id="IPR051541">
    <property type="entry name" value="PTS_SugarTrans_NitroReg"/>
</dbReference>
<feature type="domain" description="PTS EIIA type-2" evidence="1">
    <location>
        <begin position="5"/>
        <end position="148"/>
    </location>
</feature>
<keyword evidence="2" id="KW-0762">Sugar transport</keyword>
<dbReference type="EMBL" id="JACOMF010000011">
    <property type="protein sequence ID" value="MBC4015991.1"/>
    <property type="molecule type" value="Genomic_DNA"/>
</dbReference>
<dbReference type="Proteomes" id="UP000600101">
    <property type="component" value="Unassembled WGS sequence"/>
</dbReference>
<organism evidence="2 3">
    <name type="scientific">Siccirubricoccus deserti</name>
    <dbReference type="NCBI Taxonomy" id="2013562"/>
    <lineage>
        <taxon>Bacteria</taxon>
        <taxon>Pseudomonadati</taxon>
        <taxon>Pseudomonadota</taxon>
        <taxon>Alphaproteobacteria</taxon>
        <taxon>Acetobacterales</taxon>
        <taxon>Roseomonadaceae</taxon>
        <taxon>Siccirubricoccus</taxon>
    </lineage>
</organism>
<dbReference type="GO" id="GO:0030295">
    <property type="term" value="F:protein kinase activator activity"/>
    <property type="evidence" value="ECO:0007669"/>
    <property type="project" value="TreeGrafter"/>
</dbReference>
<keyword evidence="3" id="KW-1185">Reference proteome</keyword>
<dbReference type="InterPro" id="IPR016152">
    <property type="entry name" value="PTrfase/Anion_transptr"/>
</dbReference>
<gene>
    <name evidence="2" type="ORF">H7965_11720</name>
</gene>